<dbReference type="InterPro" id="IPR005045">
    <property type="entry name" value="CDC50/LEM3_fam"/>
</dbReference>
<evidence type="ECO:0000256" key="6">
    <source>
        <dbReference type="SAM" id="Phobius"/>
    </source>
</evidence>
<evidence type="ECO:0000256" key="2">
    <source>
        <dbReference type="ARBA" id="ARBA00009457"/>
    </source>
</evidence>
<feature type="transmembrane region" description="Helical" evidence="6">
    <location>
        <begin position="400"/>
        <end position="422"/>
    </location>
</feature>
<evidence type="ECO:0000313" key="8">
    <source>
        <dbReference type="Proteomes" id="UP000220797"/>
    </source>
</evidence>
<keyword evidence="5 6" id="KW-0472">Membrane</keyword>
<sequence>MTEDSLHEKDFSLISVNYDACEEIFKSFKRRNHIGVPIHGKVMNEECTTENNKEKNKKKKIISFEGEISNVMIIKDEMDEKLNKTDHININVPEQKRSDTLLRKKNYIFNESKYNEFMDLLKQQHLKKFNKFHYVYKWKIALIILLILSFVFLLIGFYIYYESSNVTEVNIDYELDDEFKLFRIKKDMKKPVYIYYKISNFYVNYKTFLSDESHSLLKESRCKYIKTLEDLYNYRCVNNIQTLPEINSYVDKSGKKENKKCDISSISIEEKNKRIFPCGLVAASIFNDKIDLSFKSESFHIDKFSILNHFDFLVYIKKHKDFSNYNIWINGFSPEYKNWTRSPMTSSFIKPYGVINQDLKAGHNYKIAFTQNTWPSKEWNAKKSFQLISLGVIGNSTFELAYSFFLISLIYIIIIIIMLILVKCNYCKLGKTFSYCKMSKNKNSNVIIFQKKSNVKSESGDIKQLEELNKKDSVNNIIIASNNIQKFCFCPLH</sequence>
<gene>
    <name evidence="7" type="ORF">PGAL8A_00488700</name>
</gene>
<accession>A0A1J1GXL5</accession>
<dbReference type="Proteomes" id="UP000220797">
    <property type="component" value="Unassembled WGS sequence"/>
</dbReference>
<dbReference type="RefSeq" id="XP_028530110.1">
    <property type="nucleotide sequence ID" value="XM_028673682.1"/>
</dbReference>
<proteinExistence type="inferred from homology"/>
<organism evidence="7 8">
    <name type="scientific">Plasmodium gallinaceum</name>
    <dbReference type="NCBI Taxonomy" id="5849"/>
    <lineage>
        <taxon>Eukaryota</taxon>
        <taxon>Sar</taxon>
        <taxon>Alveolata</taxon>
        <taxon>Apicomplexa</taxon>
        <taxon>Aconoidasida</taxon>
        <taxon>Haemosporida</taxon>
        <taxon>Plasmodiidae</taxon>
        <taxon>Plasmodium</taxon>
        <taxon>Plasmodium (Haemamoeba)</taxon>
    </lineage>
</organism>
<evidence type="ECO:0000256" key="1">
    <source>
        <dbReference type="ARBA" id="ARBA00004141"/>
    </source>
</evidence>
<dbReference type="OrthoDB" id="340608at2759"/>
<comment type="subcellular location">
    <subcellularLocation>
        <location evidence="1">Membrane</location>
        <topology evidence="1">Multi-pass membrane protein</topology>
    </subcellularLocation>
</comment>
<evidence type="ECO:0000256" key="4">
    <source>
        <dbReference type="ARBA" id="ARBA00022989"/>
    </source>
</evidence>
<dbReference type="VEuPathDB" id="PlasmoDB:PGAL8A_00488700"/>
<keyword evidence="8" id="KW-1185">Reference proteome</keyword>
<evidence type="ECO:0000313" key="7">
    <source>
        <dbReference type="EMBL" id="CRG97308.1"/>
    </source>
</evidence>
<dbReference type="PANTHER" id="PTHR10926">
    <property type="entry name" value="CELL CYCLE CONTROL PROTEIN 50"/>
    <property type="match status" value="1"/>
</dbReference>
<name>A0A1J1GXL5_PLAGA</name>
<protein>
    <recommendedName>
        <fullName evidence="9">LEM3/CDC50 family protein</fullName>
    </recommendedName>
</protein>
<dbReference type="EMBL" id="CVMV01000096">
    <property type="protein sequence ID" value="CRG97308.1"/>
    <property type="molecule type" value="Genomic_DNA"/>
</dbReference>
<reference evidence="7" key="1">
    <citation type="submission" date="2015-04" db="EMBL/GenBank/DDBJ databases">
        <authorList>
            <consortium name="Pathogen Informatics"/>
        </authorList>
    </citation>
    <scope>NUCLEOTIDE SEQUENCE [LARGE SCALE GENOMIC DNA]</scope>
    <source>
        <strain evidence="7">8A</strain>
    </source>
</reference>
<dbReference type="GO" id="GO:0005886">
    <property type="term" value="C:plasma membrane"/>
    <property type="evidence" value="ECO:0007669"/>
    <property type="project" value="TreeGrafter"/>
</dbReference>
<keyword evidence="4 6" id="KW-1133">Transmembrane helix</keyword>
<dbReference type="AlphaFoldDB" id="A0A1J1GXL5"/>
<dbReference type="GO" id="GO:0005794">
    <property type="term" value="C:Golgi apparatus"/>
    <property type="evidence" value="ECO:0007669"/>
    <property type="project" value="TreeGrafter"/>
</dbReference>
<dbReference type="GO" id="GO:0005783">
    <property type="term" value="C:endoplasmic reticulum"/>
    <property type="evidence" value="ECO:0007669"/>
    <property type="project" value="TreeGrafter"/>
</dbReference>
<dbReference type="OMA" id="FYVTHKK"/>
<evidence type="ECO:0000256" key="5">
    <source>
        <dbReference type="ARBA" id="ARBA00023136"/>
    </source>
</evidence>
<keyword evidence="3 6" id="KW-0812">Transmembrane</keyword>
<dbReference type="Pfam" id="PF03381">
    <property type="entry name" value="CDC50"/>
    <property type="match status" value="1"/>
</dbReference>
<evidence type="ECO:0000256" key="3">
    <source>
        <dbReference type="ARBA" id="ARBA00022692"/>
    </source>
</evidence>
<dbReference type="GeneID" id="39733420"/>
<dbReference type="PANTHER" id="PTHR10926:SF0">
    <property type="entry name" value="CDC50, ISOFORM A"/>
    <property type="match status" value="1"/>
</dbReference>
<comment type="caution">
    <text evidence="7">The sequence shown here is derived from an EMBL/GenBank/DDBJ whole genome shotgun (WGS) entry which is preliminary data.</text>
</comment>
<evidence type="ECO:0008006" key="9">
    <source>
        <dbReference type="Google" id="ProtNLM"/>
    </source>
</evidence>
<comment type="similarity">
    <text evidence="2">Belongs to the CDC50/LEM3 family.</text>
</comment>
<feature type="transmembrane region" description="Helical" evidence="6">
    <location>
        <begin position="140"/>
        <end position="161"/>
    </location>
</feature>